<gene>
    <name evidence="1" type="ORF">SAMN04489712_104455</name>
</gene>
<dbReference type="OrthoDB" id="3626511at2"/>
<proteinExistence type="predicted"/>
<dbReference type="AlphaFoldDB" id="A0A1H5ZAU8"/>
<sequence>MRRTAAALTAVSCALLTGCGIRPTGIISAGDKPFIGSRDTSVTVYLVSARERLVPVVRPGLPGHPHHAVTQLGVRPTSLERHRGLRNAVPARDLLVRVADDPSMLMVDVDGKLPWPRIARAQVVCTAQTIAGIRRVMLVGLPDSEGDNWVSHACDEFADLLE</sequence>
<dbReference type="EMBL" id="FNVO01000004">
    <property type="protein sequence ID" value="SEG33431.1"/>
    <property type="molecule type" value="Genomic_DNA"/>
</dbReference>
<reference evidence="2" key="1">
    <citation type="submission" date="2016-10" db="EMBL/GenBank/DDBJ databases">
        <authorList>
            <person name="Varghese N."/>
            <person name="Submissions S."/>
        </authorList>
    </citation>
    <scope>NUCLEOTIDE SEQUENCE [LARGE SCALE GENOMIC DNA]</scope>
    <source>
        <strain evidence="2">DSM 43163</strain>
    </source>
</reference>
<evidence type="ECO:0000313" key="2">
    <source>
        <dbReference type="Proteomes" id="UP000236723"/>
    </source>
</evidence>
<evidence type="ECO:0008006" key="3">
    <source>
        <dbReference type="Google" id="ProtNLM"/>
    </source>
</evidence>
<name>A0A1H5ZAU8_9ACTN</name>
<keyword evidence="2" id="KW-1185">Reference proteome</keyword>
<protein>
    <recommendedName>
        <fullName evidence="3">Sporulation and spore germination</fullName>
    </recommendedName>
</protein>
<dbReference type="RefSeq" id="WP_103937872.1">
    <property type="nucleotide sequence ID" value="NZ_FNVO01000004.1"/>
</dbReference>
<accession>A0A1H5ZAU8</accession>
<dbReference type="Proteomes" id="UP000236723">
    <property type="component" value="Unassembled WGS sequence"/>
</dbReference>
<organism evidence="1 2">
    <name type="scientific">Thermomonospora echinospora</name>
    <dbReference type="NCBI Taxonomy" id="1992"/>
    <lineage>
        <taxon>Bacteria</taxon>
        <taxon>Bacillati</taxon>
        <taxon>Actinomycetota</taxon>
        <taxon>Actinomycetes</taxon>
        <taxon>Streptosporangiales</taxon>
        <taxon>Thermomonosporaceae</taxon>
        <taxon>Thermomonospora</taxon>
    </lineage>
</organism>
<dbReference type="PROSITE" id="PS51257">
    <property type="entry name" value="PROKAR_LIPOPROTEIN"/>
    <property type="match status" value="1"/>
</dbReference>
<evidence type="ECO:0000313" key="1">
    <source>
        <dbReference type="EMBL" id="SEG33431.1"/>
    </source>
</evidence>